<protein>
    <recommendedName>
        <fullName evidence="5">HTH tetR-type domain-containing protein</fullName>
    </recommendedName>
</protein>
<feature type="DNA-binding region" description="H-T-H motif" evidence="4">
    <location>
        <begin position="33"/>
        <end position="52"/>
    </location>
</feature>
<name>A0A4Y3IN95_9VIBR</name>
<dbReference type="InterPro" id="IPR036271">
    <property type="entry name" value="Tet_transcr_reg_TetR-rel_C_sf"/>
</dbReference>
<keyword evidence="1" id="KW-0805">Transcription regulation</keyword>
<feature type="domain" description="HTH tetR-type" evidence="5">
    <location>
        <begin position="10"/>
        <end position="70"/>
    </location>
</feature>
<proteinExistence type="predicted"/>
<evidence type="ECO:0000256" key="4">
    <source>
        <dbReference type="PROSITE-ProRule" id="PRU00335"/>
    </source>
</evidence>
<dbReference type="InterPro" id="IPR050109">
    <property type="entry name" value="HTH-type_TetR-like_transc_reg"/>
</dbReference>
<accession>A0A4Y3IN95</accession>
<dbReference type="InterPro" id="IPR025996">
    <property type="entry name" value="MT1864/Rv1816-like_C"/>
</dbReference>
<evidence type="ECO:0000256" key="1">
    <source>
        <dbReference type="ARBA" id="ARBA00023015"/>
    </source>
</evidence>
<dbReference type="RefSeq" id="WP_141271359.1">
    <property type="nucleotide sequence ID" value="NZ_BJLH01000009.1"/>
</dbReference>
<dbReference type="GO" id="GO:0000976">
    <property type="term" value="F:transcription cis-regulatory region binding"/>
    <property type="evidence" value="ECO:0007669"/>
    <property type="project" value="TreeGrafter"/>
</dbReference>
<evidence type="ECO:0000256" key="2">
    <source>
        <dbReference type="ARBA" id="ARBA00023125"/>
    </source>
</evidence>
<evidence type="ECO:0000313" key="7">
    <source>
        <dbReference type="Proteomes" id="UP000318242"/>
    </source>
</evidence>
<evidence type="ECO:0000256" key="3">
    <source>
        <dbReference type="ARBA" id="ARBA00023163"/>
    </source>
</evidence>
<evidence type="ECO:0000259" key="5">
    <source>
        <dbReference type="PROSITE" id="PS50977"/>
    </source>
</evidence>
<dbReference type="Proteomes" id="UP000318242">
    <property type="component" value="Unassembled WGS sequence"/>
</dbReference>
<dbReference type="SUPFAM" id="SSF46689">
    <property type="entry name" value="Homeodomain-like"/>
    <property type="match status" value="1"/>
</dbReference>
<dbReference type="InterPro" id="IPR001647">
    <property type="entry name" value="HTH_TetR"/>
</dbReference>
<dbReference type="EMBL" id="BJLH01000009">
    <property type="protein sequence ID" value="GEA60961.1"/>
    <property type="molecule type" value="Genomic_DNA"/>
</dbReference>
<gene>
    <name evidence="6" type="ORF">VCO01S_21540</name>
</gene>
<organism evidence="6 7">
    <name type="scientific">Vibrio comitans NBRC 102076</name>
    <dbReference type="NCBI Taxonomy" id="1219078"/>
    <lineage>
        <taxon>Bacteria</taxon>
        <taxon>Pseudomonadati</taxon>
        <taxon>Pseudomonadota</taxon>
        <taxon>Gammaproteobacteria</taxon>
        <taxon>Vibrionales</taxon>
        <taxon>Vibrionaceae</taxon>
        <taxon>Vibrio</taxon>
    </lineage>
</organism>
<dbReference type="SUPFAM" id="SSF48498">
    <property type="entry name" value="Tetracyclin repressor-like, C-terminal domain"/>
    <property type="match status" value="1"/>
</dbReference>
<dbReference type="Gene3D" id="1.10.357.10">
    <property type="entry name" value="Tetracycline Repressor, domain 2"/>
    <property type="match status" value="1"/>
</dbReference>
<reference evidence="6 7" key="1">
    <citation type="submission" date="2019-06" db="EMBL/GenBank/DDBJ databases">
        <title>Whole genome shotgun sequence of Vibrio comitans NBRC 102076.</title>
        <authorList>
            <person name="Hosoyama A."/>
            <person name="Uohara A."/>
            <person name="Ohji S."/>
            <person name="Ichikawa N."/>
        </authorList>
    </citation>
    <scope>NUCLEOTIDE SEQUENCE [LARGE SCALE GENOMIC DNA]</scope>
    <source>
        <strain evidence="6 7">NBRC 102076</strain>
    </source>
</reference>
<dbReference type="InterPro" id="IPR009057">
    <property type="entry name" value="Homeodomain-like_sf"/>
</dbReference>
<dbReference type="AlphaFoldDB" id="A0A4Y3IN95"/>
<dbReference type="GO" id="GO:0003700">
    <property type="term" value="F:DNA-binding transcription factor activity"/>
    <property type="evidence" value="ECO:0007669"/>
    <property type="project" value="TreeGrafter"/>
</dbReference>
<dbReference type="Pfam" id="PF13305">
    <property type="entry name" value="TetR_C_33"/>
    <property type="match status" value="1"/>
</dbReference>
<evidence type="ECO:0000313" key="6">
    <source>
        <dbReference type="EMBL" id="GEA60961.1"/>
    </source>
</evidence>
<dbReference type="Pfam" id="PF00440">
    <property type="entry name" value="TetR_N"/>
    <property type="match status" value="1"/>
</dbReference>
<dbReference type="PROSITE" id="PS50977">
    <property type="entry name" value="HTH_TETR_2"/>
    <property type="match status" value="1"/>
</dbReference>
<keyword evidence="2 4" id="KW-0238">DNA-binding</keyword>
<keyword evidence="7" id="KW-1185">Reference proteome</keyword>
<dbReference type="PANTHER" id="PTHR30055:SF220">
    <property type="entry name" value="TETR-FAMILY REGULATORY PROTEIN"/>
    <property type="match status" value="1"/>
</dbReference>
<dbReference type="OrthoDB" id="5293556at2"/>
<comment type="caution">
    <text evidence="6">The sequence shown here is derived from an EMBL/GenBank/DDBJ whole genome shotgun (WGS) entry which is preliminary data.</text>
</comment>
<sequence length="202" mass="23056">MANDSKYHHGDLRSELIRVATDKLRAEGIDSITMRGLAAELNVSRTAPYRHFKDKEELLCAIAKEGFNQFGRSMTNTWELHSTLPIMERFTAVGECYINFSRKFPEYYQLMFGNTGLLKSANSELREEADSTFDFLRHMLKLCQDAGVFTIEDTQQQARFVWCALHGYCSILTANSDAKTVSMLDDSQYFLKKIVDGLAKKP</sequence>
<keyword evidence="3" id="KW-0804">Transcription</keyword>
<dbReference type="PANTHER" id="PTHR30055">
    <property type="entry name" value="HTH-TYPE TRANSCRIPTIONAL REGULATOR RUTR"/>
    <property type="match status" value="1"/>
</dbReference>